<keyword evidence="1" id="KW-0812">Transmembrane</keyword>
<sequence>MWVQEGSHETIFFPHRKVSFLPSATSLCLVLGGMGVGAAVGKGNSGQRNEGHHLGKGVKMEKVFQVQDKLSEGSPLNQIIFPFTSAESQSKMADDIAEA</sequence>
<dbReference type="Proteomes" id="UP000824540">
    <property type="component" value="Unassembled WGS sequence"/>
</dbReference>
<evidence type="ECO:0000256" key="1">
    <source>
        <dbReference type="SAM" id="Phobius"/>
    </source>
</evidence>
<keyword evidence="3" id="KW-1185">Reference proteome</keyword>
<keyword evidence="1" id="KW-1133">Transmembrane helix</keyword>
<protein>
    <submittedName>
        <fullName evidence="2">Uncharacterized protein</fullName>
    </submittedName>
</protein>
<organism evidence="2 3">
    <name type="scientific">Albula glossodonta</name>
    <name type="common">roundjaw bonefish</name>
    <dbReference type="NCBI Taxonomy" id="121402"/>
    <lineage>
        <taxon>Eukaryota</taxon>
        <taxon>Metazoa</taxon>
        <taxon>Chordata</taxon>
        <taxon>Craniata</taxon>
        <taxon>Vertebrata</taxon>
        <taxon>Euteleostomi</taxon>
        <taxon>Actinopterygii</taxon>
        <taxon>Neopterygii</taxon>
        <taxon>Teleostei</taxon>
        <taxon>Albuliformes</taxon>
        <taxon>Albulidae</taxon>
        <taxon>Albula</taxon>
    </lineage>
</organism>
<evidence type="ECO:0000313" key="2">
    <source>
        <dbReference type="EMBL" id="KAG9332797.1"/>
    </source>
</evidence>
<accession>A0A8T2N8G8</accession>
<evidence type="ECO:0000313" key="3">
    <source>
        <dbReference type="Proteomes" id="UP000824540"/>
    </source>
</evidence>
<gene>
    <name evidence="2" type="ORF">JZ751_014896</name>
</gene>
<dbReference type="AlphaFoldDB" id="A0A8T2N8G8"/>
<feature type="transmembrane region" description="Helical" evidence="1">
    <location>
        <begin position="20"/>
        <end position="40"/>
    </location>
</feature>
<proteinExistence type="predicted"/>
<keyword evidence="1" id="KW-0472">Membrane</keyword>
<name>A0A8T2N8G8_9TELE</name>
<comment type="caution">
    <text evidence="2">The sequence shown here is derived from an EMBL/GenBank/DDBJ whole genome shotgun (WGS) entry which is preliminary data.</text>
</comment>
<dbReference type="EMBL" id="JAFBMS010000237">
    <property type="protein sequence ID" value="KAG9332797.1"/>
    <property type="molecule type" value="Genomic_DNA"/>
</dbReference>
<reference evidence="2" key="1">
    <citation type="thesis" date="2021" institute="BYU ScholarsArchive" country="Provo, UT, USA">
        <title>Applications of and Algorithms for Genome Assembly and Genomic Analyses with an Emphasis on Marine Teleosts.</title>
        <authorList>
            <person name="Pickett B.D."/>
        </authorList>
    </citation>
    <scope>NUCLEOTIDE SEQUENCE</scope>
    <source>
        <strain evidence="2">HI-2016</strain>
    </source>
</reference>